<feature type="transmembrane region" description="Helical" evidence="1">
    <location>
        <begin position="54"/>
        <end position="74"/>
    </location>
</feature>
<dbReference type="EMBL" id="JACSQA010000022">
    <property type="protein sequence ID" value="MBD8027651.1"/>
    <property type="molecule type" value="Genomic_DNA"/>
</dbReference>
<keyword evidence="3" id="KW-1185">Reference proteome</keyword>
<proteinExistence type="predicted"/>
<organism evidence="2 3">
    <name type="scientific">Ureibacillus galli</name>
    <dbReference type="NCBI Taxonomy" id="2762222"/>
    <lineage>
        <taxon>Bacteria</taxon>
        <taxon>Bacillati</taxon>
        <taxon>Bacillota</taxon>
        <taxon>Bacilli</taxon>
        <taxon>Bacillales</taxon>
        <taxon>Caryophanaceae</taxon>
        <taxon>Ureibacillus</taxon>
    </lineage>
</organism>
<reference evidence="2 3" key="1">
    <citation type="submission" date="2020-08" db="EMBL/GenBank/DDBJ databases">
        <title>A Genomic Blueprint of the Chicken Gut Microbiome.</title>
        <authorList>
            <person name="Gilroy R."/>
            <person name="Ravi A."/>
            <person name="Getino M."/>
            <person name="Pursley I."/>
            <person name="Horton D.L."/>
            <person name="Alikhan N.-F."/>
            <person name="Baker D."/>
            <person name="Gharbi K."/>
            <person name="Hall N."/>
            <person name="Watson M."/>
            <person name="Adriaenssens E.M."/>
            <person name="Foster-Nyarko E."/>
            <person name="Jarju S."/>
            <person name="Secka A."/>
            <person name="Antonio M."/>
            <person name="Oren A."/>
            <person name="Chaudhuri R."/>
            <person name="La Ragione R.M."/>
            <person name="Hildebrand F."/>
            <person name="Pallen M.J."/>
        </authorList>
    </citation>
    <scope>NUCLEOTIDE SEQUENCE [LARGE SCALE GENOMIC DNA]</scope>
    <source>
        <strain evidence="2 3">Re31</strain>
    </source>
</reference>
<protein>
    <submittedName>
        <fullName evidence="2">Uncharacterized protein</fullName>
    </submittedName>
</protein>
<feature type="transmembrane region" description="Helical" evidence="1">
    <location>
        <begin position="28"/>
        <end position="48"/>
    </location>
</feature>
<evidence type="ECO:0000313" key="3">
    <source>
        <dbReference type="Proteomes" id="UP000640930"/>
    </source>
</evidence>
<dbReference type="RefSeq" id="WP_191708082.1">
    <property type="nucleotide sequence ID" value="NZ_JACSQA010000022.1"/>
</dbReference>
<evidence type="ECO:0000313" key="2">
    <source>
        <dbReference type="EMBL" id="MBD8027651.1"/>
    </source>
</evidence>
<name>A0ABR8XEM6_9BACL</name>
<sequence>MNELDYKKALALEQYKEIKASRRHYSNLRFALFPVYFVVQFGLVQLAVKKSSDVLLFAEYIMPMCGLLVTYVFWTIETRITLYYKDLEQTGDIIEDYLGFDNKVMVNYSKQSFLSNTKLSIKAVYTIFLLYWIAVLVKQLFFNQ</sequence>
<keyword evidence="1" id="KW-0472">Membrane</keyword>
<evidence type="ECO:0000256" key="1">
    <source>
        <dbReference type="SAM" id="Phobius"/>
    </source>
</evidence>
<keyword evidence="1" id="KW-1133">Transmembrane helix</keyword>
<comment type="caution">
    <text evidence="2">The sequence shown here is derived from an EMBL/GenBank/DDBJ whole genome shotgun (WGS) entry which is preliminary data.</text>
</comment>
<keyword evidence="1" id="KW-0812">Transmembrane</keyword>
<feature type="transmembrane region" description="Helical" evidence="1">
    <location>
        <begin position="123"/>
        <end position="142"/>
    </location>
</feature>
<dbReference type="Proteomes" id="UP000640930">
    <property type="component" value="Unassembled WGS sequence"/>
</dbReference>
<accession>A0ABR8XEM6</accession>
<gene>
    <name evidence="2" type="ORF">H9636_13415</name>
</gene>